<dbReference type="OrthoDB" id="9978173at2759"/>
<dbReference type="Pfam" id="PF14388">
    <property type="entry name" value="DUF4419"/>
    <property type="match status" value="1"/>
</dbReference>
<dbReference type="Proteomes" id="UP000053424">
    <property type="component" value="Unassembled WGS sequence"/>
</dbReference>
<evidence type="ECO:0000313" key="2">
    <source>
        <dbReference type="Proteomes" id="UP000053424"/>
    </source>
</evidence>
<dbReference type="PANTHER" id="PTHR31252:SF11">
    <property type="entry name" value="DUF4419 DOMAIN-CONTAINING PROTEIN"/>
    <property type="match status" value="1"/>
</dbReference>
<keyword evidence="2" id="KW-1185">Reference proteome</keyword>
<dbReference type="STRING" id="686832.A0A0C2YT93"/>
<dbReference type="InterPro" id="IPR025533">
    <property type="entry name" value="DUF4419"/>
</dbReference>
<evidence type="ECO:0000313" key="1">
    <source>
        <dbReference type="EMBL" id="KIM44212.1"/>
    </source>
</evidence>
<proteinExistence type="predicted"/>
<dbReference type="PANTHER" id="PTHR31252">
    <property type="entry name" value="DUF4419 DOMAIN-CONTAINING PROTEIN"/>
    <property type="match status" value="1"/>
</dbReference>
<reference evidence="2" key="2">
    <citation type="submission" date="2015-01" db="EMBL/GenBank/DDBJ databases">
        <title>Evolutionary Origins and Diversification of the Mycorrhizal Mutualists.</title>
        <authorList>
            <consortium name="DOE Joint Genome Institute"/>
            <consortium name="Mycorrhizal Genomics Consortium"/>
            <person name="Kohler A."/>
            <person name="Kuo A."/>
            <person name="Nagy L.G."/>
            <person name="Floudas D."/>
            <person name="Copeland A."/>
            <person name="Barry K.W."/>
            <person name="Cichocki N."/>
            <person name="Veneault-Fourrey C."/>
            <person name="LaButti K."/>
            <person name="Lindquist E.A."/>
            <person name="Lipzen A."/>
            <person name="Lundell T."/>
            <person name="Morin E."/>
            <person name="Murat C."/>
            <person name="Riley R."/>
            <person name="Ohm R."/>
            <person name="Sun H."/>
            <person name="Tunlid A."/>
            <person name="Henrissat B."/>
            <person name="Grigoriev I.V."/>
            <person name="Hibbett D.S."/>
            <person name="Martin F."/>
        </authorList>
    </citation>
    <scope>NUCLEOTIDE SEQUENCE [LARGE SCALE GENOMIC DNA]</scope>
    <source>
        <strain evidence="2">h7</strain>
    </source>
</reference>
<accession>A0A0C2YT93</accession>
<dbReference type="EMBL" id="KN831774">
    <property type="protein sequence ID" value="KIM44212.1"/>
    <property type="molecule type" value="Genomic_DNA"/>
</dbReference>
<sequence>METIPGVRFDVANHGADCVPPSERPVRGAYDLLSQTWGSIPGSVLRGTQLLQNSFGAGDQTDFSSIIGQHNGFVHTIIQAYNQHHHLVLRPDDVWIAVLGQFNFYVNAHAEELRSHFVQHEGKKELVVRTTGNRYTVDFGYLATIMTGEIHKNVVDPSLKDWILPDFSTTSNNDTVVSAVLMMATLKAYFSYKFELSCGIPSVTLEGEKADWENLLARLEKLEEFGEEPTAWAALLRPIFKRFVAAFDGTPDKDFWGRVCHYRSLGSGPTYLSGWITAFCVWTNDGKWQGPPLPTTDRAGFEYLKRNLQSLSLDGVDYPIIDSDEVPTGFCEVDVKVDDNGTELECMMVSGHLATLVEGSKRDSVRPIPSWFMFIKGGEQGSES</sequence>
<dbReference type="AlphaFoldDB" id="A0A0C2YT93"/>
<dbReference type="HOGENOM" id="CLU_037155_0_0_1"/>
<gene>
    <name evidence="1" type="ORF">M413DRAFT_443239</name>
</gene>
<organism evidence="1 2">
    <name type="scientific">Hebeloma cylindrosporum</name>
    <dbReference type="NCBI Taxonomy" id="76867"/>
    <lineage>
        <taxon>Eukaryota</taxon>
        <taxon>Fungi</taxon>
        <taxon>Dikarya</taxon>
        <taxon>Basidiomycota</taxon>
        <taxon>Agaricomycotina</taxon>
        <taxon>Agaricomycetes</taxon>
        <taxon>Agaricomycetidae</taxon>
        <taxon>Agaricales</taxon>
        <taxon>Agaricineae</taxon>
        <taxon>Hymenogastraceae</taxon>
        <taxon>Hebeloma</taxon>
    </lineage>
</organism>
<protein>
    <submittedName>
        <fullName evidence="1">Uncharacterized protein</fullName>
    </submittedName>
</protein>
<reference evidence="1 2" key="1">
    <citation type="submission" date="2014-04" db="EMBL/GenBank/DDBJ databases">
        <authorList>
            <consortium name="DOE Joint Genome Institute"/>
            <person name="Kuo A."/>
            <person name="Gay G."/>
            <person name="Dore J."/>
            <person name="Kohler A."/>
            <person name="Nagy L.G."/>
            <person name="Floudas D."/>
            <person name="Copeland A."/>
            <person name="Barry K.W."/>
            <person name="Cichocki N."/>
            <person name="Veneault-Fourrey C."/>
            <person name="LaButti K."/>
            <person name="Lindquist E.A."/>
            <person name="Lipzen A."/>
            <person name="Lundell T."/>
            <person name="Morin E."/>
            <person name="Murat C."/>
            <person name="Sun H."/>
            <person name="Tunlid A."/>
            <person name="Henrissat B."/>
            <person name="Grigoriev I.V."/>
            <person name="Hibbett D.S."/>
            <person name="Martin F."/>
            <person name="Nordberg H.P."/>
            <person name="Cantor M.N."/>
            <person name="Hua S.X."/>
        </authorList>
    </citation>
    <scope>NUCLEOTIDE SEQUENCE [LARGE SCALE GENOMIC DNA]</scope>
    <source>
        <strain evidence="2">h7</strain>
    </source>
</reference>
<name>A0A0C2YT93_HEBCY</name>